<evidence type="ECO:0000313" key="3">
    <source>
        <dbReference type="Proteomes" id="UP001345013"/>
    </source>
</evidence>
<feature type="region of interest" description="Disordered" evidence="1">
    <location>
        <begin position="793"/>
        <end position="891"/>
    </location>
</feature>
<dbReference type="InterPro" id="IPR015943">
    <property type="entry name" value="WD40/YVTN_repeat-like_dom_sf"/>
</dbReference>
<proteinExistence type="predicted"/>
<dbReference type="PANTHER" id="PTHR44163:SF1">
    <property type="entry name" value="U3 SMALL NUCLEOLAR RNA-ASSOCIATED PROTEIN 4 HOMOLOG"/>
    <property type="match status" value="1"/>
</dbReference>
<dbReference type="InterPro" id="IPR046351">
    <property type="entry name" value="UTP4"/>
</dbReference>
<feature type="compositionally biased region" description="Polar residues" evidence="1">
    <location>
        <begin position="588"/>
        <end position="597"/>
    </location>
</feature>
<feature type="compositionally biased region" description="Basic and acidic residues" evidence="1">
    <location>
        <begin position="874"/>
        <end position="889"/>
    </location>
</feature>
<feature type="region of interest" description="Disordered" evidence="1">
    <location>
        <begin position="650"/>
        <end position="682"/>
    </location>
</feature>
<dbReference type="SMART" id="SM00320">
    <property type="entry name" value="WD40"/>
    <property type="match status" value="6"/>
</dbReference>
<dbReference type="InterPro" id="IPR036322">
    <property type="entry name" value="WD40_repeat_dom_sf"/>
</dbReference>
<dbReference type="PANTHER" id="PTHR44163">
    <property type="entry name" value="U3 SMALL NUCLEOLAR RNA-ASSOCIATED PROTEIN 4 HOMOLOG"/>
    <property type="match status" value="1"/>
</dbReference>
<dbReference type="Proteomes" id="UP001345013">
    <property type="component" value="Unassembled WGS sequence"/>
</dbReference>
<accession>A0ABR0KN35</accession>
<name>A0ABR0KN35_9EURO</name>
<reference evidence="2 3" key="1">
    <citation type="submission" date="2023-08" db="EMBL/GenBank/DDBJ databases">
        <title>Black Yeasts Isolated from many extreme environments.</title>
        <authorList>
            <person name="Coleine C."/>
            <person name="Stajich J.E."/>
            <person name="Selbmann L."/>
        </authorList>
    </citation>
    <scope>NUCLEOTIDE SEQUENCE [LARGE SCALE GENOMIC DNA]</scope>
    <source>
        <strain evidence="2 3">CCFEE 5885</strain>
    </source>
</reference>
<feature type="region of interest" description="Disordered" evidence="1">
    <location>
        <begin position="584"/>
        <end position="634"/>
    </location>
</feature>
<comment type="caution">
    <text evidence="2">The sequence shown here is derived from an EMBL/GenBank/DDBJ whole genome shotgun (WGS) entry which is preliminary data.</text>
</comment>
<dbReference type="Gene3D" id="2.130.10.10">
    <property type="entry name" value="YVTN repeat-like/Quinoprotein amine dehydrogenase"/>
    <property type="match status" value="2"/>
</dbReference>
<evidence type="ECO:0000313" key="2">
    <source>
        <dbReference type="EMBL" id="KAK5101461.1"/>
    </source>
</evidence>
<protein>
    <submittedName>
        <fullName evidence="2">U3 small nucleolar RNA-associated protein</fullName>
    </submittedName>
</protein>
<keyword evidence="3" id="KW-1185">Reference proteome</keyword>
<feature type="compositionally biased region" description="Acidic residues" evidence="1">
    <location>
        <begin position="854"/>
        <end position="868"/>
    </location>
</feature>
<gene>
    <name evidence="2" type="primary">UTP4</name>
    <name evidence="2" type="ORF">LTR24_000516</name>
</gene>
<dbReference type="EMBL" id="JAVRRG010000004">
    <property type="protein sequence ID" value="KAK5101461.1"/>
    <property type="molecule type" value="Genomic_DNA"/>
</dbReference>
<dbReference type="InterPro" id="IPR001680">
    <property type="entry name" value="WD40_rpt"/>
</dbReference>
<feature type="compositionally biased region" description="Acidic residues" evidence="1">
    <location>
        <begin position="604"/>
        <end position="617"/>
    </location>
</feature>
<dbReference type="SUPFAM" id="SSF50978">
    <property type="entry name" value="WD40 repeat-like"/>
    <property type="match status" value="2"/>
</dbReference>
<organism evidence="2 3">
    <name type="scientific">Lithohypha guttulata</name>
    <dbReference type="NCBI Taxonomy" id="1690604"/>
    <lineage>
        <taxon>Eukaryota</taxon>
        <taxon>Fungi</taxon>
        <taxon>Dikarya</taxon>
        <taxon>Ascomycota</taxon>
        <taxon>Pezizomycotina</taxon>
        <taxon>Eurotiomycetes</taxon>
        <taxon>Chaetothyriomycetidae</taxon>
        <taxon>Chaetothyriales</taxon>
        <taxon>Trichomeriaceae</taxon>
        <taxon>Lithohypha</taxon>
    </lineage>
</organism>
<sequence length="956" mass="106478">MDIHRCRLVPYQPQSVNALAFSHAPNPKQRTPTDLRLALGRQNGDIELWNPGRGEWVQERIFRGGIGRTVEQVQWTQDLIVPDEEEAAQKIEDGPLRLFSSGGSSSITEWDLDSGVPKRHAEGNAEDIWCFAPQPQWTYNQARNSTAEVQAAPSQLLAAGCSDGSIVLFSTTDNDLRFDRVLTRPHSKRSRVISITWRDRNTVVAGFEESLMRVIDIRSRQTLRSLSLGKSRDNNKALVWAVRCLPNGTILSGDSTGELKVWDSQNYSLVQRLKTHVADVLDITTNAAGTMILTCGVDRRTVAYAPQSNPGSARTQRWYELRHRRFHEHDVKAIASYESKSLSIAVSGGMDTVPIVLPLKNWNEEYHRSLSHLPQKPQMSVSAKARIMLTWWARDLFVWHLPPRYREPTDQDSISDEQPNQKLLGQIQLKGDEYITSAEVSSSGNMIVAATLGGVKLFQIRSTISAAGHAQIRSRPIDLPKAVATQGASTAGLSPDCKWLYAIRLNNVVSMVKIPPTASPKERPTAHDRVVKLDRKKRNTQTIQPSMLGDYTRHITTVTFSSDSRILAVGDLSGATDTWILEGHESETIPNKSTSIATSVSDSGSEDDSDSDSDDETDSRVIHNQRWIRTPSGSQLPSLESAILALSVKPSSAPAEHPTGIHGNEGLHATRHNHHPISPEHPPHEAGFLVAVTANHQIVEFDVLKCRLSDWSRRNPSSLLPESFKRIKDRVMGIWFDTRSNSKTNRLWLYGANFVYMLDMAQDLTSTAKQGRDSAMVKVGRLGQHVLEVAPDHALVKNEGDANASKKRKRNKTSGAGDEMRRGQEYSSKVRRTTDGVEDVEMPPTPPRSLTQGDENEDDMELDEEEQENNLVARRRDAGEDGERKKDAQARLGPASWHTFQYRGIFGACALQRESSLGEVDDVGTDDEGSAPEVVIVERPMYDVELLPRFTSGQDW</sequence>
<evidence type="ECO:0000256" key="1">
    <source>
        <dbReference type="SAM" id="MobiDB-lite"/>
    </source>
</evidence>